<feature type="region of interest" description="Disordered" evidence="1">
    <location>
        <begin position="1"/>
        <end position="72"/>
    </location>
</feature>
<comment type="caution">
    <text evidence="2">The sequence shown here is derived from an EMBL/GenBank/DDBJ whole genome shotgun (WGS) entry which is preliminary data.</text>
</comment>
<dbReference type="Proteomes" id="UP001174909">
    <property type="component" value="Unassembled WGS sequence"/>
</dbReference>
<evidence type="ECO:0000313" key="3">
    <source>
        <dbReference type="Proteomes" id="UP001174909"/>
    </source>
</evidence>
<organism evidence="2 3">
    <name type="scientific">Geodia barretti</name>
    <name type="common">Barrett's horny sponge</name>
    <dbReference type="NCBI Taxonomy" id="519541"/>
    <lineage>
        <taxon>Eukaryota</taxon>
        <taxon>Metazoa</taxon>
        <taxon>Porifera</taxon>
        <taxon>Demospongiae</taxon>
        <taxon>Heteroscleromorpha</taxon>
        <taxon>Tetractinellida</taxon>
        <taxon>Astrophorina</taxon>
        <taxon>Geodiidae</taxon>
        <taxon>Geodia</taxon>
    </lineage>
</organism>
<dbReference type="EMBL" id="CASHTH010004499">
    <property type="protein sequence ID" value="CAI8058270.1"/>
    <property type="molecule type" value="Genomic_DNA"/>
</dbReference>
<feature type="compositionally biased region" description="Basic and acidic residues" evidence="1">
    <location>
        <begin position="54"/>
        <end position="66"/>
    </location>
</feature>
<sequence length="106" mass="11177">MPPLAALKKATQEMDSQSKMPVRQQLVTLKAQQSPVKGTTSPPSKPAPPPPPPHGEKTEGTGDRDSGMWSASTYDTVTEWTKHHDNPSAGAICDDVGGVCSVPASR</sequence>
<reference evidence="2" key="1">
    <citation type="submission" date="2023-03" db="EMBL/GenBank/DDBJ databases">
        <authorList>
            <person name="Steffen K."/>
            <person name="Cardenas P."/>
        </authorList>
    </citation>
    <scope>NUCLEOTIDE SEQUENCE</scope>
</reference>
<name>A0AA35XMR7_GEOBA</name>
<keyword evidence="3" id="KW-1185">Reference proteome</keyword>
<evidence type="ECO:0000256" key="1">
    <source>
        <dbReference type="SAM" id="MobiDB-lite"/>
    </source>
</evidence>
<evidence type="ECO:0000313" key="2">
    <source>
        <dbReference type="EMBL" id="CAI8058270.1"/>
    </source>
</evidence>
<feature type="compositionally biased region" description="Polar residues" evidence="1">
    <location>
        <begin position="13"/>
        <end position="37"/>
    </location>
</feature>
<feature type="compositionally biased region" description="Pro residues" evidence="1">
    <location>
        <begin position="43"/>
        <end position="53"/>
    </location>
</feature>
<proteinExistence type="predicted"/>
<dbReference type="AlphaFoldDB" id="A0AA35XMR7"/>
<accession>A0AA35XMR7</accession>
<gene>
    <name evidence="2" type="ORF">GBAR_LOCUS31676</name>
</gene>
<protein>
    <submittedName>
        <fullName evidence="2">Uncharacterized protein</fullName>
    </submittedName>
</protein>